<accession>A0ABU9DT66</accession>
<gene>
    <name evidence="4" type="ORF">WMW72_29650</name>
</gene>
<evidence type="ECO:0000256" key="2">
    <source>
        <dbReference type="ARBA" id="ARBA00023002"/>
    </source>
</evidence>
<sequence length="193" mass="21318">MPLKVDLKNSASIAQSMELAYEHFGQIDVAVNNAGYGIGGAIEELSEQDILASFEVNVFGSIYVIQSVLPYMRKKRYGHIINISSIAGLAPHTGWSIYAATKSALIGLSDALAQDVKSMGIHVTVVAPGGFRTEFNTAESLVVADHKIADYFSLHDEIKKFEAKHGKQLVIQKKLPKFLSSWWNRTTRQLAYF</sequence>
<reference evidence="4 5" key="1">
    <citation type="submission" date="2024-04" db="EMBL/GenBank/DDBJ databases">
        <title>draft genome sequnece of Paenibacillus filicis.</title>
        <authorList>
            <person name="Kim D.-U."/>
        </authorList>
    </citation>
    <scope>NUCLEOTIDE SEQUENCE [LARGE SCALE GENOMIC DNA]</scope>
    <source>
        <strain evidence="4 5">KACC14197</strain>
    </source>
</reference>
<dbReference type="InterPro" id="IPR002347">
    <property type="entry name" value="SDR_fam"/>
</dbReference>
<evidence type="ECO:0000256" key="1">
    <source>
        <dbReference type="ARBA" id="ARBA00006484"/>
    </source>
</evidence>
<dbReference type="PRINTS" id="PR00081">
    <property type="entry name" value="GDHRDH"/>
</dbReference>
<comment type="similarity">
    <text evidence="1 3">Belongs to the short-chain dehydrogenases/reductases (SDR) family.</text>
</comment>
<protein>
    <submittedName>
        <fullName evidence="4">SDR family NAD(P)-dependent oxidoreductase</fullName>
    </submittedName>
</protein>
<dbReference type="PANTHER" id="PTHR43976">
    <property type="entry name" value="SHORT CHAIN DEHYDROGENASE"/>
    <property type="match status" value="1"/>
</dbReference>
<keyword evidence="2" id="KW-0560">Oxidoreductase</keyword>
<dbReference type="SUPFAM" id="SSF51735">
    <property type="entry name" value="NAD(P)-binding Rossmann-fold domains"/>
    <property type="match status" value="1"/>
</dbReference>
<comment type="caution">
    <text evidence="4">The sequence shown here is derived from an EMBL/GenBank/DDBJ whole genome shotgun (WGS) entry which is preliminary data.</text>
</comment>
<dbReference type="Gene3D" id="3.40.50.720">
    <property type="entry name" value="NAD(P)-binding Rossmann-like Domain"/>
    <property type="match status" value="1"/>
</dbReference>
<organism evidence="4 5">
    <name type="scientific">Paenibacillus filicis</name>
    <dbReference type="NCBI Taxonomy" id="669464"/>
    <lineage>
        <taxon>Bacteria</taxon>
        <taxon>Bacillati</taxon>
        <taxon>Bacillota</taxon>
        <taxon>Bacilli</taxon>
        <taxon>Bacillales</taxon>
        <taxon>Paenibacillaceae</taxon>
        <taxon>Paenibacillus</taxon>
    </lineage>
</organism>
<dbReference type="Proteomes" id="UP001469365">
    <property type="component" value="Unassembled WGS sequence"/>
</dbReference>
<evidence type="ECO:0000313" key="5">
    <source>
        <dbReference type="Proteomes" id="UP001469365"/>
    </source>
</evidence>
<dbReference type="PRINTS" id="PR00080">
    <property type="entry name" value="SDRFAMILY"/>
</dbReference>
<dbReference type="EMBL" id="JBBPCC010000026">
    <property type="protein sequence ID" value="MEK8132069.1"/>
    <property type="molecule type" value="Genomic_DNA"/>
</dbReference>
<dbReference type="InterPro" id="IPR036291">
    <property type="entry name" value="NAD(P)-bd_dom_sf"/>
</dbReference>
<dbReference type="InterPro" id="IPR020904">
    <property type="entry name" value="Sc_DH/Rdtase_CS"/>
</dbReference>
<dbReference type="Pfam" id="PF00106">
    <property type="entry name" value="adh_short"/>
    <property type="match status" value="1"/>
</dbReference>
<name>A0ABU9DT66_9BACL</name>
<evidence type="ECO:0000313" key="4">
    <source>
        <dbReference type="EMBL" id="MEK8132069.1"/>
    </source>
</evidence>
<keyword evidence="5" id="KW-1185">Reference proteome</keyword>
<evidence type="ECO:0000256" key="3">
    <source>
        <dbReference type="RuleBase" id="RU000363"/>
    </source>
</evidence>
<dbReference type="PROSITE" id="PS00061">
    <property type="entry name" value="ADH_SHORT"/>
    <property type="match status" value="1"/>
</dbReference>
<dbReference type="PANTHER" id="PTHR43976:SF16">
    <property type="entry name" value="SHORT-CHAIN DEHYDROGENASE_REDUCTASE FAMILY PROTEIN"/>
    <property type="match status" value="1"/>
</dbReference>
<dbReference type="InterPro" id="IPR051911">
    <property type="entry name" value="SDR_oxidoreductase"/>
</dbReference>
<proteinExistence type="inferred from homology"/>